<feature type="region of interest" description="Disordered" evidence="2">
    <location>
        <begin position="1"/>
        <end position="72"/>
    </location>
</feature>
<accession>Q3JMJ6</accession>
<dbReference type="KEGG" id="bpm:BURPS1710b_A0048"/>
<comment type="similarity">
    <text evidence="1">Belongs to the CapA family.</text>
</comment>
<dbReference type="Pfam" id="PF09587">
    <property type="entry name" value="PGA_cap"/>
    <property type="match status" value="1"/>
</dbReference>
<dbReference type="EnsemblBacteria" id="ABA53015">
    <property type="protein sequence ID" value="ABA53015"/>
    <property type="gene ID" value="BURPS1710b_A0048"/>
</dbReference>
<dbReference type="SMART" id="SM00854">
    <property type="entry name" value="PGA_cap"/>
    <property type="match status" value="1"/>
</dbReference>
<organism evidence="4 5">
    <name type="scientific">Burkholderia pseudomallei (strain 1710b)</name>
    <dbReference type="NCBI Taxonomy" id="320372"/>
    <lineage>
        <taxon>Bacteria</taxon>
        <taxon>Pseudomonadati</taxon>
        <taxon>Pseudomonadota</taxon>
        <taxon>Betaproteobacteria</taxon>
        <taxon>Burkholderiales</taxon>
        <taxon>Burkholderiaceae</taxon>
        <taxon>Burkholderia</taxon>
        <taxon>pseudomallei group</taxon>
    </lineage>
</organism>
<dbReference type="AlphaFoldDB" id="Q3JMJ6"/>
<dbReference type="SUPFAM" id="SSF56300">
    <property type="entry name" value="Metallo-dependent phosphatases"/>
    <property type="match status" value="1"/>
</dbReference>
<dbReference type="Proteomes" id="UP000002700">
    <property type="component" value="Chromosome II"/>
</dbReference>
<dbReference type="InterPro" id="IPR029052">
    <property type="entry name" value="Metallo-depent_PP-like"/>
</dbReference>
<evidence type="ECO:0000259" key="3">
    <source>
        <dbReference type="SMART" id="SM00854"/>
    </source>
</evidence>
<protein>
    <submittedName>
        <fullName evidence="4">Polyglutamate synthase</fullName>
    </submittedName>
</protein>
<evidence type="ECO:0000313" key="4">
    <source>
        <dbReference type="EMBL" id="ABA53015.1"/>
    </source>
</evidence>
<proteinExistence type="inferred from homology"/>
<sequence length="491" mass="53764">MRIDGRGVPGSGSDRARIAPRRWGARPRPPPRSHPPRVSDGARPAPRRRKPAGGSAASPTRAARAEPLRAGMPMRATLRRYVVRRAGAPRAGGRTEQFDGDGRRARPSGARGDAMNETDDAPLHARVRLFLCGDVMTGRGIDQILPHPGAPRLYERYCRSARDYVRLAERANGELPARVDCAYPWGDALAELDRVRPHVRIVNLETAITTSDARWPDKAVLYRMHPRNVGCVSSARIDCCVLANNHSLDWGREGLADTLDTLRRAGIRTAGAGDDDAHAARPATLGVAPGRRVLVYAYAAETSGVPPSWAATPQRSGLNYLADLSSVRATQIGERIAAQRREGDLVVVSLHWGGNWGFEIGDDEHAFAHRLIDTGAADIVYGHSSHHVKGIEIYRERLILYGCGDCLNDYEGIHGHQPFRPDLALMYFPVLDAGSGALVELSAVPMQIRNLRLQRAPADGKAWLHAVLERESRRFGTHVSACDVDGLHVHW</sequence>
<evidence type="ECO:0000256" key="2">
    <source>
        <dbReference type="SAM" id="MobiDB-lite"/>
    </source>
</evidence>
<dbReference type="PANTHER" id="PTHR33393">
    <property type="entry name" value="POLYGLUTAMINE SYNTHESIS ACCESSORY PROTEIN RV0574C-RELATED"/>
    <property type="match status" value="1"/>
</dbReference>
<name>Q3JMJ6_BURP1</name>
<dbReference type="EMBL" id="CP000125">
    <property type="protein sequence ID" value="ABA53015.1"/>
    <property type="molecule type" value="Genomic_DNA"/>
</dbReference>
<evidence type="ECO:0000313" key="5">
    <source>
        <dbReference type="Proteomes" id="UP000002700"/>
    </source>
</evidence>
<dbReference type="Gene3D" id="3.60.21.10">
    <property type="match status" value="1"/>
</dbReference>
<reference evidence="4 5" key="1">
    <citation type="submission" date="2005-09" db="EMBL/GenBank/DDBJ databases">
        <authorList>
            <person name="Woods D.E."/>
            <person name="Nierman W.C."/>
        </authorList>
    </citation>
    <scope>NUCLEOTIDE SEQUENCE [LARGE SCALE GENOMIC DNA]</scope>
    <source>
        <strain evidence="4 5">1710b</strain>
    </source>
</reference>
<dbReference type="PANTHER" id="PTHR33393:SF11">
    <property type="entry name" value="POLYGLUTAMINE SYNTHESIS ACCESSORY PROTEIN RV0574C-RELATED"/>
    <property type="match status" value="1"/>
</dbReference>
<feature type="compositionally biased region" description="Basic residues" evidence="2">
    <location>
        <begin position="18"/>
        <end position="35"/>
    </location>
</feature>
<dbReference type="InterPro" id="IPR052169">
    <property type="entry name" value="CW_Biosynth-Accessory"/>
</dbReference>
<feature type="domain" description="Capsule synthesis protein CapA" evidence="3">
    <location>
        <begin position="128"/>
        <end position="410"/>
    </location>
</feature>
<feature type="region of interest" description="Disordered" evidence="2">
    <location>
        <begin position="87"/>
        <end position="117"/>
    </location>
</feature>
<gene>
    <name evidence="4" type="primary">ths</name>
    <name evidence="4" type="ordered locus">BURPS1710b_A0048</name>
</gene>
<dbReference type="CDD" id="cd07381">
    <property type="entry name" value="MPP_CapA"/>
    <property type="match status" value="1"/>
</dbReference>
<dbReference type="HOGENOM" id="CLU_038823_3_0_4"/>
<evidence type="ECO:0000256" key="1">
    <source>
        <dbReference type="ARBA" id="ARBA00005662"/>
    </source>
</evidence>
<dbReference type="InterPro" id="IPR019079">
    <property type="entry name" value="Capsule_synth_CapA"/>
</dbReference>